<comment type="similarity">
    <text evidence="2">Belongs to the nitronate monooxygenase family. NMO class I subfamily.</text>
</comment>
<sequence>MFWPDTISKKLNVKYPVIQSPMFGVSTPQMTAAAARSGSLGSLAVADLSAEKAIGLIRETKKLTGEPFAVNLFVHNIPEATEALKEKYSRTKQFIEQLAQENHLEVQLPDFNALQVNGYQELVQAVIDESCKILSFTFGNLDDKSIQKLKENGVTLIGTCTSVEEALILEKSGIDMISVQGIEAGGHRASFNADNIPEIGGMSLFSEVYDHVRVPLIYAGGIYNGKTIRAARELGAQGFQVGSMLLASQESALQPFEKERLKNVNEKDIMLTRSFSGRYARGIRNKFIETLEHSEYILPYPYQNKLTNELRRVSKTMDNTDFVGIWTGQSIHQYSEVSTEEILINLIRDAEKIN</sequence>
<evidence type="ECO:0000256" key="1">
    <source>
        <dbReference type="ARBA" id="ARBA00001917"/>
    </source>
</evidence>
<dbReference type="SUPFAM" id="SSF51412">
    <property type="entry name" value="Inosine monophosphate dehydrogenase (IMPDH)"/>
    <property type="match status" value="1"/>
</dbReference>
<dbReference type="RefSeq" id="WP_062701200.1">
    <property type="nucleotide sequence ID" value="NZ_LJOD01000011.1"/>
</dbReference>
<dbReference type="CDD" id="cd04730">
    <property type="entry name" value="NPD_like"/>
    <property type="match status" value="1"/>
</dbReference>
<evidence type="ECO:0000256" key="4">
    <source>
        <dbReference type="ARBA" id="ARBA00022630"/>
    </source>
</evidence>
<evidence type="ECO:0000313" key="10">
    <source>
        <dbReference type="EMBL" id="KPE50259.1"/>
    </source>
</evidence>
<proteinExistence type="inferred from homology"/>
<keyword evidence="7" id="KW-0503">Monooxygenase</keyword>
<dbReference type="AlphaFoldDB" id="A0A0N1KRF2"/>
<evidence type="ECO:0000256" key="3">
    <source>
        <dbReference type="ARBA" id="ARBA00022575"/>
    </source>
</evidence>
<dbReference type="OrthoDB" id="9778912at2"/>
<comment type="caution">
    <text evidence="10">The sequence shown here is derived from an EMBL/GenBank/DDBJ whole genome shotgun (WGS) entry which is preliminary data.</text>
</comment>
<dbReference type="Gene3D" id="3.20.20.70">
    <property type="entry name" value="Aldolase class I"/>
    <property type="match status" value="1"/>
</dbReference>
<organism evidence="10 11">
    <name type="scientific">Chryseobacterium indologenes</name>
    <name type="common">Flavobacterium indologenes</name>
    <dbReference type="NCBI Taxonomy" id="253"/>
    <lineage>
        <taxon>Bacteria</taxon>
        <taxon>Pseudomonadati</taxon>
        <taxon>Bacteroidota</taxon>
        <taxon>Flavobacteriia</taxon>
        <taxon>Flavobacteriales</taxon>
        <taxon>Weeksellaceae</taxon>
        <taxon>Chryseobacterium group</taxon>
        <taxon>Chryseobacterium</taxon>
    </lineage>
</organism>
<protein>
    <recommendedName>
        <fullName evidence="8">Propionate 3-nitronate monooxygenase</fullName>
    </recommendedName>
</protein>
<dbReference type="Pfam" id="PF03060">
    <property type="entry name" value="NMO"/>
    <property type="match status" value="1"/>
</dbReference>
<dbReference type="GO" id="GO:0018580">
    <property type="term" value="F:nitronate monooxygenase activity"/>
    <property type="evidence" value="ECO:0007669"/>
    <property type="project" value="InterPro"/>
</dbReference>
<keyword evidence="4" id="KW-0285">Flavoprotein</keyword>
<reference evidence="10 11" key="1">
    <citation type="journal article" date="2015" name="Genom Data">
        <title>Draft genome sequence of a multidrug-resistant Chryseobacterium indologenes isolate from Malaysia.</title>
        <authorList>
            <person name="Yu C.Y."/>
            <person name="Ang G.Y."/>
            <person name="Cheng H.J."/>
            <person name="Cheong Y.M."/>
            <person name="Yin W.F."/>
            <person name="Chan K.G."/>
        </authorList>
    </citation>
    <scope>NUCLEOTIDE SEQUENCE [LARGE SCALE GENOMIC DNA]</scope>
    <source>
        <strain evidence="10 11">CI_885</strain>
    </source>
</reference>
<keyword evidence="6" id="KW-0560">Oxidoreductase</keyword>
<reference evidence="11" key="2">
    <citation type="submission" date="2015-09" db="EMBL/GenBank/DDBJ databases">
        <title>Draft genome sequence of a multidrug-resistant Chryseobacterium indologenes isolate from Malaysia.</title>
        <authorList>
            <person name="Yu C.Y."/>
            <person name="Ang G.Y."/>
            <person name="Chan K.-G."/>
        </authorList>
    </citation>
    <scope>NUCLEOTIDE SEQUENCE [LARGE SCALE GENOMIC DNA]</scope>
    <source>
        <strain evidence="11">CI_885</strain>
    </source>
</reference>
<dbReference type="PATRIC" id="fig|253.9.peg.1155"/>
<dbReference type="PANTHER" id="PTHR42747:SF3">
    <property type="entry name" value="NITRONATE MONOOXYGENASE-RELATED"/>
    <property type="match status" value="1"/>
</dbReference>
<dbReference type="InterPro" id="IPR004136">
    <property type="entry name" value="NMO"/>
</dbReference>
<dbReference type="GO" id="GO:0009636">
    <property type="term" value="P:response to toxic substance"/>
    <property type="evidence" value="ECO:0007669"/>
    <property type="project" value="UniProtKB-KW"/>
</dbReference>
<name>A0A0N1KRF2_CHRID</name>
<evidence type="ECO:0000256" key="8">
    <source>
        <dbReference type="ARBA" id="ARBA00031155"/>
    </source>
</evidence>
<keyword evidence="5" id="KW-0288">FMN</keyword>
<dbReference type="Proteomes" id="UP000037953">
    <property type="component" value="Unassembled WGS sequence"/>
</dbReference>
<evidence type="ECO:0000313" key="11">
    <source>
        <dbReference type="Proteomes" id="UP000037953"/>
    </source>
</evidence>
<evidence type="ECO:0000256" key="5">
    <source>
        <dbReference type="ARBA" id="ARBA00022643"/>
    </source>
</evidence>
<evidence type="ECO:0000256" key="6">
    <source>
        <dbReference type="ARBA" id="ARBA00023002"/>
    </source>
</evidence>
<gene>
    <name evidence="10" type="ORF">AOB46_16075</name>
</gene>
<keyword evidence="3" id="KW-0216">Detoxification</keyword>
<evidence type="ECO:0000256" key="9">
    <source>
        <dbReference type="ARBA" id="ARBA00049401"/>
    </source>
</evidence>
<evidence type="ECO:0000256" key="7">
    <source>
        <dbReference type="ARBA" id="ARBA00023033"/>
    </source>
</evidence>
<comment type="cofactor">
    <cofactor evidence="1">
        <name>FMN</name>
        <dbReference type="ChEBI" id="CHEBI:58210"/>
    </cofactor>
</comment>
<dbReference type="InterPro" id="IPR013785">
    <property type="entry name" value="Aldolase_TIM"/>
</dbReference>
<accession>A0A0N1KRF2</accession>
<evidence type="ECO:0000256" key="2">
    <source>
        <dbReference type="ARBA" id="ARBA00009881"/>
    </source>
</evidence>
<dbReference type="PANTHER" id="PTHR42747">
    <property type="entry name" value="NITRONATE MONOOXYGENASE-RELATED"/>
    <property type="match status" value="1"/>
</dbReference>
<comment type="catalytic activity">
    <reaction evidence="9">
        <text>3 propionate 3-nitronate + 3 O2 + H2O = 3 3-oxopropanoate + 2 nitrate + nitrite + H2O2 + 3 H(+)</text>
        <dbReference type="Rhea" id="RHEA:57332"/>
        <dbReference type="ChEBI" id="CHEBI:15377"/>
        <dbReference type="ChEBI" id="CHEBI:15378"/>
        <dbReference type="ChEBI" id="CHEBI:15379"/>
        <dbReference type="ChEBI" id="CHEBI:16240"/>
        <dbReference type="ChEBI" id="CHEBI:16301"/>
        <dbReference type="ChEBI" id="CHEBI:17632"/>
        <dbReference type="ChEBI" id="CHEBI:33190"/>
        <dbReference type="ChEBI" id="CHEBI:136067"/>
    </reaction>
</comment>
<dbReference type="EMBL" id="LJOD01000011">
    <property type="protein sequence ID" value="KPE50259.1"/>
    <property type="molecule type" value="Genomic_DNA"/>
</dbReference>